<proteinExistence type="predicted"/>
<keyword evidence="4" id="KW-1185">Reference proteome</keyword>
<dbReference type="RefSeq" id="WP_154464021.1">
    <property type="nucleotide sequence ID" value="NZ_JAXDZL010000164.1"/>
</dbReference>
<dbReference type="InterPro" id="IPR028994">
    <property type="entry name" value="Integrin_alpha_N"/>
</dbReference>
<evidence type="ECO:0000313" key="3">
    <source>
        <dbReference type="EMBL" id="MSS88045.1"/>
    </source>
</evidence>
<sequence>MKIKKPAIMLACLFFSQLTACAQPSSFESIPHESIPAVTDTAGVTAPASLAEESPTAETPAPAAPEKEAASETEEKQTEQAEATDIPEGDGQEGPEMAVYAAALEEIYTNHTFPGSKDFGFDGFHDMSENKFAVYDIDSDGKKELIVLYTTTYMAGMTGTVYAYDSSSGTLRAELQEFPSLTFYDNGAVVAEWSHNQGMAGDFWPYTVYSYNSGTDTYEQTAMVDAWDKSVGEKDYEGNSFPDDIDADGDGLVYYIMLGATYEKNTPVDFEEYTKWRDSSIGQAQPLEIPYLELTEENIKKL</sequence>
<name>A0A6N7WE82_9FIRM</name>
<dbReference type="GeneID" id="86052799"/>
<gene>
    <name evidence="3" type="ORF">FYJ45_06930</name>
</gene>
<evidence type="ECO:0008006" key="5">
    <source>
        <dbReference type="Google" id="ProtNLM"/>
    </source>
</evidence>
<dbReference type="SUPFAM" id="SSF69318">
    <property type="entry name" value="Integrin alpha N-terminal domain"/>
    <property type="match status" value="1"/>
</dbReference>
<evidence type="ECO:0000256" key="2">
    <source>
        <dbReference type="SAM" id="SignalP"/>
    </source>
</evidence>
<dbReference type="Proteomes" id="UP000436047">
    <property type="component" value="Unassembled WGS sequence"/>
</dbReference>
<evidence type="ECO:0000256" key="1">
    <source>
        <dbReference type="SAM" id="MobiDB-lite"/>
    </source>
</evidence>
<keyword evidence="2" id="KW-0732">Signal</keyword>
<evidence type="ECO:0000313" key="4">
    <source>
        <dbReference type="Proteomes" id="UP000436047"/>
    </source>
</evidence>
<organism evidence="3 4">
    <name type="scientific">Eisenbergiella porci</name>
    <dbReference type="NCBI Taxonomy" id="2652274"/>
    <lineage>
        <taxon>Bacteria</taxon>
        <taxon>Bacillati</taxon>
        <taxon>Bacillota</taxon>
        <taxon>Clostridia</taxon>
        <taxon>Lachnospirales</taxon>
        <taxon>Lachnospiraceae</taxon>
        <taxon>Eisenbergiella</taxon>
    </lineage>
</organism>
<feature type="compositionally biased region" description="Basic and acidic residues" evidence="1">
    <location>
        <begin position="65"/>
        <end position="79"/>
    </location>
</feature>
<feature type="chain" id="PRO_5026765168" description="VCBS repeat-containing protein" evidence="2">
    <location>
        <begin position="23"/>
        <end position="302"/>
    </location>
</feature>
<accession>A0A6N7WE82</accession>
<reference evidence="3 4" key="1">
    <citation type="submission" date="2019-08" db="EMBL/GenBank/DDBJ databases">
        <title>In-depth cultivation of the pig gut microbiome towards novel bacterial diversity and tailored functional studies.</title>
        <authorList>
            <person name="Wylensek D."/>
            <person name="Hitch T.C.A."/>
            <person name="Clavel T."/>
        </authorList>
    </citation>
    <scope>NUCLEOTIDE SEQUENCE [LARGE SCALE GENOMIC DNA]</scope>
    <source>
        <strain evidence="3 4">WCA-389-WT-23B</strain>
    </source>
</reference>
<dbReference type="EMBL" id="VUMI01000008">
    <property type="protein sequence ID" value="MSS88045.1"/>
    <property type="molecule type" value="Genomic_DNA"/>
</dbReference>
<protein>
    <recommendedName>
        <fullName evidence="5">VCBS repeat-containing protein</fullName>
    </recommendedName>
</protein>
<comment type="caution">
    <text evidence="3">The sequence shown here is derived from an EMBL/GenBank/DDBJ whole genome shotgun (WGS) entry which is preliminary data.</text>
</comment>
<feature type="signal peptide" evidence="2">
    <location>
        <begin position="1"/>
        <end position="22"/>
    </location>
</feature>
<feature type="compositionally biased region" description="Low complexity" evidence="1">
    <location>
        <begin position="51"/>
        <end position="61"/>
    </location>
</feature>
<dbReference type="AlphaFoldDB" id="A0A6N7WE82"/>
<feature type="region of interest" description="Disordered" evidence="1">
    <location>
        <begin position="44"/>
        <end position="94"/>
    </location>
</feature>